<dbReference type="GeneID" id="8859814"/>
<gene>
    <name evidence="1" type="ORF">NAEGRDRAFT_76238</name>
</gene>
<keyword evidence="2" id="KW-1185">Reference proteome</keyword>
<dbReference type="KEGG" id="ngr:NAEGRDRAFT_76238"/>
<dbReference type="EMBL" id="GG738944">
    <property type="protein sequence ID" value="EFC36096.1"/>
    <property type="molecule type" value="Genomic_DNA"/>
</dbReference>
<dbReference type="VEuPathDB" id="AmoebaDB:NAEGRDRAFT_76238"/>
<evidence type="ECO:0000313" key="2">
    <source>
        <dbReference type="Proteomes" id="UP000006671"/>
    </source>
</evidence>
<dbReference type="InParanoid" id="D2W4A8"/>
<dbReference type="Proteomes" id="UP000006671">
    <property type="component" value="Unassembled WGS sequence"/>
</dbReference>
<protein>
    <submittedName>
        <fullName evidence="1">Predicted protein</fullName>
    </submittedName>
</protein>
<reference evidence="1 2" key="1">
    <citation type="journal article" date="2010" name="Cell">
        <title>The genome of Naegleria gruberi illuminates early eukaryotic versatility.</title>
        <authorList>
            <person name="Fritz-Laylin L.K."/>
            <person name="Prochnik S.E."/>
            <person name="Ginger M.L."/>
            <person name="Dacks J.B."/>
            <person name="Carpenter M.L."/>
            <person name="Field M.C."/>
            <person name="Kuo A."/>
            <person name="Paredez A."/>
            <person name="Chapman J."/>
            <person name="Pham J."/>
            <person name="Shu S."/>
            <person name="Neupane R."/>
            <person name="Cipriano M."/>
            <person name="Mancuso J."/>
            <person name="Tu H."/>
            <person name="Salamov A."/>
            <person name="Lindquist E."/>
            <person name="Shapiro H."/>
            <person name="Lucas S."/>
            <person name="Grigoriev I.V."/>
            <person name="Cande W.Z."/>
            <person name="Fulton C."/>
            <person name="Rokhsar D.S."/>
            <person name="Dawson S.C."/>
        </authorList>
    </citation>
    <scope>NUCLEOTIDE SEQUENCE [LARGE SCALE GENOMIC DNA]</scope>
    <source>
        <strain evidence="1 2">NEG-M</strain>
    </source>
</reference>
<evidence type="ECO:0000313" key="1">
    <source>
        <dbReference type="EMBL" id="EFC36096.1"/>
    </source>
</evidence>
<organism evidence="2">
    <name type="scientific">Naegleria gruberi</name>
    <name type="common">Amoeba</name>
    <dbReference type="NCBI Taxonomy" id="5762"/>
    <lineage>
        <taxon>Eukaryota</taxon>
        <taxon>Discoba</taxon>
        <taxon>Heterolobosea</taxon>
        <taxon>Tetramitia</taxon>
        <taxon>Eutetramitia</taxon>
        <taxon>Vahlkampfiidae</taxon>
        <taxon>Naegleria</taxon>
    </lineage>
</organism>
<sequence length="1115" mass="119545">MNSVVMKDSHVIVSEDEGSVEILNLIPPNTNIADVSDAHISIEDCIFDCPYSIVQIKTNGGEVVLNNVAINCKQLVIESTVFGKILIGRGSQIQTREGIELLCGGGDTVIDENVQMFIGGKMFCYNIPYSPLIKDEDGSIVALSLNPITQQSRLIVLDNSDIKVNGMFLSVGSAVILGNAARISTGLTLLESKSVVVIQGEWTSEKMKIISPLCTINGNLISTTDIVFNSPSVISFSEIRCKQDIIFQSVSNFVNKGSIKSKDITGWNDSKTGSCLFENHGVLELQHLTVKTDQEDEGQYNILIINKENANISIKGITKFISNKKEGSIYLVNEGTIYFMGDFKTLLQEELGDIHIENTGKLSFLSSLNLFGTSFNSYNELKVNGKTKLLLKCSSLSGKCNFLSSFVATCDNFTSSGQDSVINFTDAIFFICSDMSTMSKLNISGSLIINMSTSDPLSFLNMNNQVVVGKNVTICAPNLISDDLTFSQNKSNENNIISVINTHFNGILQCKGNIYFQVKEVGEFNSSIFAECSEFNIGKMKGSLTISGTETSFSVDQLFGHLSINMKKSATLKINQYANKKSTININAKKVNIENKGKQESKKVKIRSVEDILTKFSKDVESKVDVESETGTVVHNVGGKVSGSHDIKANRVIMICDDAIEAPTKIKATDSANLEVARGIMSHVEMEGSVVNLKNKSDQDAKVVLYGNQVTVDSGNINDELIVTSSSMTNLSAKDLIGTIRSNNIQKESFLQTTGESANIKISSNQGKMDVNSKNSTVKVTGDMDGHLLTSGNNTFLDLQEVKGVIDSANLNTDIIVSKNLIGSLNTSGVDSTIKVTGNVVGSVLSSSSQTNISTNNILGTVLTTNQNNTLNVSANNIGGSIDSSSKQTTIDASLLGSSGSISTRGGNTVLSFNKSIDGKVTLHGNSANVTTGMVKGEIDSSALSTQIHVLEDMTGDITTSGDKLVLQVDRSMIGNITSKSLENEVEIANVAGNISVEGKQSSLKLENLSGNLTSKSGATGVVVRNDMGGKMSIQGDSSHLKLGILSGNLNIDSSNNDMSIENLSGTITESSNISQATIEQLTGDFKSKAKESTVVVERELSGNLNVQQTKVLFL</sequence>
<name>D2W4A8_NAEGR</name>
<dbReference type="RefSeq" id="XP_002668840.1">
    <property type="nucleotide sequence ID" value="XM_002668794.1"/>
</dbReference>
<dbReference type="AlphaFoldDB" id="D2W4A8"/>
<proteinExistence type="predicted"/>
<accession>D2W4A8</accession>